<accession>A0A212FA55</accession>
<evidence type="ECO:0000256" key="13">
    <source>
        <dbReference type="SAM" id="MobiDB-lite"/>
    </source>
</evidence>
<organism evidence="14 15">
    <name type="scientific">Danaus plexippus plexippus</name>
    <dbReference type="NCBI Taxonomy" id="278856"/>
    <lineage>
        <taxon>Eukaryota</taxon>
        <taxon>Metazoa</taxon>
        <taxon>Ecdysozoa</taxon>
        <taxon>Arthropoda</taxon>
        <taxon>Hexapoda</taxon>
        <taxon>Insecta</taxon>
        <taxon>Pterygota</taxon>
        <taxon>Neoptera</taxon>
        <taxon>Endopterygota</taxon>
        <taxon>Lepidoptera</taxon>
        <taxon>Glossata</taxon>
        <taxon>Ditrysia</taxon>
        <taxon>Papilionoidea</taxon>
        <taxon>Nymphalidae</taxon>
        <taxon>Danainae</taxon>
        <taxon>Danaini</taxon>
        <taxon>Danaina</taxon>
        <taxon>Danaus</taxon>
        <taxon>Danaus</taxon>
    </lineage>
</organism>
<keyword evidence="8" id="KW-0539">Nucleus</keyword>
<dbReference type="KEGG" id="dpl:KGM_215034"/>
<dbReference type="GO" id="GO:0017183">
    <property type="term" value="P:protein histidyl modification to diphthamide"/>
    <property type="evidence" value="ECO:0007669"/>
    <property type="project" value="TreeGrafter"/>
</dbReference>
<keyword evidence="7" id="KW-0378">Hydrolase</keyword>
<comment type="subcellular location">
    <subcellularLocation>
        <location evidence="1">Nucleus</location>
    </subcellularLocation>
</comment>
<dbReference type="Pfam" id="PF00400">
    <property type="entry name" value="WD40"/>
    <property type="match status" value="1"/>
</dbReference>
<evidence type="ECO:0000256" key="6">
    <source>
        <dbReference type="ARBA" id="ARBA00022737"/>
    </source>
</evidence>
<comment type="caution">
    <text evidence="14">The sequence shown here is derived from an EMBL/GenBank/DDBJ whole genome shotgun (WGS) entry which is preliminary data.</text>
</comment>
<dbReference type="PROSITE" id="PS00678">
    <property type="entry name" value="WD_REPEATS_1"/>
    <property type="match status" value="1"/>
</dbReference>
<dbReference type="GO" id="GO:0005634">
    <property type="term" value="C:nucleus"/>
    <property type="evidence" value="ECO:0007669"/>
    <property type="project" value="UniProtKB-SubCell"/>
</dbReference>
<reference evidence="14 15" key="1">
    <citation type="journal article" date="2011" name="Cell">
        <title>The monarch butterfly genome yields insights into long-distance migration.</title>
        <authorList>
            <person name="Zhan S."/>
            <person name="Merlin C."/>
            <person name="Boore J.L."/>
            <person name="Reppert S.M."/>
        </authorList>
    </citation>
    <scope>NUCLEOTIDE SEQUENCE [LARGE SCALE GENOMIC DNA]</scope>
    <source>
        <strain evidence="14">F-2</strain>
    </source>
</reference>
<evidence type="ECO:0000256" key="2">
    <source>
        <dbReference type="ARBA" id="ARBA00005156"/>
    </source>
</evidence>
<keyword evidence="4" id="KW-0597">Phosphoprotein</keyword>
<dbReference type="InterPro" id="IPR015943">
    <property type="entry name" value="WD40/YVTN_repeat-like_dom_sf"/>
</dbReference>
<dbReference type="Gene3D" id="6.10.140.1300">
    <property type="match status" value="1"/>
</dbReference>
<evidence type="ECO:0000256" key="8">
    <source>
        <dbReference type="ARBA" id="ARBA00023242"/>
    </source>
</evidence>
<evidence type="ECO:0000256" key="5">
    <source>
        <dbReference type="ARBA" id="ARBA00022574"/>
    </source>
</evidence>
<evidence type="ECO:0000256" key="11">
    <source>
        <dbReference type="ARBA" id="ARBA00047551"/>
    </source>
</evidence>
<dbReference type="PANTHER" id="PTHR46042:SF1">
    <property type="entry name" value="DIPHTHINE METHYLTRANSFERASE"/>
    <property type="match status" value="1"/>
</dbReference>
<dbReference type="Gene3D" id="2.130.10.10">
    <property type="entry name" value="YVTN repeat-like/Quinoprotein amine dehydrogenase"/>
    <property type="match status" value="1"/>
</dbReference>
<feature type="region of interest" description="Disordered" evidence="13">
    <location>
        <begin position="29"/>
        <end position="59"/>
    </location>
</feature>
<evidence type="ECO:0000256" key="12">
    <source>
        <dbReference type="PROSITE-ProRule" id="PRU00221"/>
    </source>
</evidence>
<dbReference type="GO" id="GO:0005737">
    <property type="term" value="C:cytoplasm"/>
    <property type="evidence" value="ECO:0007669"/>
    <property type="project" value="TreeGrafter"/>
</dbReference>
<comment type="similarity">
    <text evidence="3">Belongs to the CDK2AP family.</text>
</comment>
<gene>
    <name evidence="14" type="ORF">KGM_215034</name>
</gene>
<evidence type="ECO:0000256" key="1">
    <source>
        <dbReference type="ARBA" id="ARBA00004123"/>
    </source>
</evidence>
<dbReference type="SMART" id="SM00320">
    <property type="entry name" value="WD40"/>
    <property type="match status" value="4"/>
</dbReference>
<dbReference type="FunCoup" id="A0A212FA55">
    <property type="interactions" value="1317"/>
</dbReference>
<dbReference type="PROSITE" id="PS50294">
    <property type="entry name" value="WD_REPEATS_REGION"/>
    <property type="match status" value="1"/>
</dbReference>
<keyword evidence="6" id="KW-0677">Repeat</keyword>
<keyword evidence="5 12" id="KW-0853">WD repeat</keyword>
<comment type="catalytic activity">
    <reaction evidence="11">
        <text>diphthine methyl ester-[translation elongation factor 2] + H2O = diphthine-[translation elongation factor 2] + methanol + H(+)</text>
        <dbReference type="Rhea" id="RHEA:42656"/>
        <dbReference type="Rhea" id="RHEA-COMP:10172"/>
        <dbReference type="Rhea" id="RHEA-COMP:10173"/>
        <dbReference type="ChEBI" id="CHEBI:15377"/>
        <dbReference type="ChEBI" id="CHEBI:15378"/>
        <dbReference type="ChEBI" id="CHEBI:17790"/>
        <dbReference type="ChEBI" id="CHEBI:79005"/>
        <dbReference type="ChEBI" id="CHEBI:82696"/>
        <dbReference type="EC" id="3.1.1.97"/>
    </reaction>
</comment>
<dbReference type="Pfam" id="PF09806">
    <property type="entry name" value="CDK2AP"/>
    <property type="match status" value="2"/>
</dbReference>
<dbReference type="EC" id="3.1.1.97" evidence="10"/>
<dbReference type="InterPro" id="IPR017266">
    <property type="entry name" value="DOC_1/2"/>
</dbReference>
<dbReference type="EMBL" id="AGBW02009515">
    <property type="protein sequence ID" value="OWR50614.1"/>
    <property type="molecule type" value="Genomic_DNA"/>
</dbReference>
<protein>
    <recommendedName>
        <fullName evidence="10">methylated diphthine methylhydrolase</fullName>
        <ecNumber evidence="10">3.1.1.97</ecNumber>
    </recommendedName>
</protein>
<evidence type="ECO:0000256" key="7">
    <source>
        <dbReference type="ARBA" id="ARBA00022801"/>
    </source>
</evidence>
<proteinExistence type="inferred from homology"/>
<dbReference type="SUPFAM" id="SSF50978">
    <property type="entry name" value="WD40 repeat-like"/>
    <property type="match status" value="1"/>
</dbReference>
<feature type="repeat" description="WD" evidence="12">
    <location>
        <begin position="281"/>
        <end position="323"/>
    </location>
</feature>
<keyword evidence="15" id="KW-1185">Reference proteome</keyword>
<comment type="similarity">
    <text evidence="9">Belongs to the DPH7 family.</text>
</comment>
<dbReference type="InterPro" id="IPR019775">
    <property type="entry name" value="WD40_repeat_CS"/>
</dbReference>
<dbReference type="AlphaFoldDB" id="A0A212FA55"/>
<dbReference type="PANTHER" id="PTHR46042">
    <property type="entry name" value="DIPHTHINE METHYLTRANSFERASE"/>
    <property type="match status" value="1"/>
</dbReference>
<evidence type="ECO:0000256" key="3">
    <source>
        <dbReference type="ARBA" id="ARBA00008485"/>
    </source>
</evidence>
<evidence type="ECO:0000256" key="9">
    <source>
        <dbReference type="ARBA" id="ARBA00038092"/>
    </source>
</evidence>
<evidence type="ECO:0000313" key="14">
    <source>
        <dbReference type="EMBL" id="OWR50614.1"/>
    </source>
</evidence>
<dbReference type="STRING" id="278856.A0A212FA55"/>
<dbReference type="InterPro" id="IPR001680">
    <property type="entry name" value="WD40_rpt"/>
</dbReference>
<dbReference type="InterPro" id="IPR036322">
    <property type="entry name" value="WD40_repeat_dom_sf"/>
</dbReference>
<dbReference type="GO" id="GO:0061685">
    <property type="term" value="F:diphthine methylesterase activity"/>
    <property type="evidence" value="ECO:0007669"/>
    <property type="project" value="UniProtKB-EC"/>
</dbReference>
<dbReference type="InParanoid" id="A0A212FA55"/>
<evidence type="ECO:0000313" key="15">
    <source>
        <dbReference type="Proteomes" id="UP000007151"/>
    </source>
</evidence>
<comment type="pathway">
    <text evidence="2">Protein modification; peptidyl-diphthamide biosynthesis.</text>
</comment>
<evidence type="ECO:0000256" key="10">
    <source>
        <dbReference type="ARBA" id="ARBA00039131"/>
    </source>
</evidence>
<dbReference type="InterPro" id="IPR052415">
    <property type="entry name" value="Diphthine_MTase"/>
</dbReference>
<dbReference type="Proteomes" id="UP000007151">
    <property type="component" value="Unassembled WGS sequence"/>
</dbReference>
<name>A0A212FA55_DANPL</name>
<sequence>MEAMDIQAVESKLSDVTVTAIPMNGKNNHKDISLGGNSHATISTVSGSSPSSNGKDKDNGMSKYAQLLAVIEEMGKEVRPSYSGSRSSAERLKRGIVHARILVRECLIETEKSARQRLGRINVLSITDDMKEIVPIQTIDASGVLDQKWCHHKIQGYPVLGLVTSEGYLQLFRLVDTDRLKLELWLEGQLGRDVLALSLDWSTNKILNEEPRLIASDTSGTLTLTKVVGNFMRKIGKWKCHSYDAWVTAFNYWNTDLFYSGGDDCLFISYDVRTPLPVLINQSHNAGVTAIKSSVDVEYQLLTGSYDEKVRLWDTRNLKRCISECEVNGGVWRLKYNPNEKSVVVAACMYGGFRLLRINKDVKVMHEYLEHESIAYGADWKYDDRSVVATCSFYDSMMHIGEVTF</sequence>
<dbReference type="eggNOG" id="KOG0280">
    <property type="taxonomic scope" value="Eukaryota"/>
</dbReference>
<feature type="compositionally biased region" description="Polar residues" evidence="13">
    <location>
        <begin position="35"/>
        <end position="45"/>
    </location>
</feature>
<dbReference type="PROSITE" id="PS50082">
    <property type="entry name" value="WD_REPEATS_2"/>
    <property type="match status" value="1"/>
</dbReference>
<evidence type="ECO:0000256" key="4">
    <source>
        <dbReference type="ARBA" id="ARBA00022553"/>
    </source>
</evidence>